<name>A0A8C5EDQ9_GOUWI</name>
<evidence type="ECO:0000313" key="1">
    <source>
        <dbReference type="Ensembl" id="ENSGWIP00000019385.1"/>
    </source>
</evidence>
<dbReference type="Gene3D" id="2.130.10.10">
    <property type="entry name" value="YVTN repeat-like/Quinoprotein amine dehydrogenase"/>
    <property type="match status" value="1"/>
</dbReference>
<dbReference type="PANTHER" id="PTHR14381:SF1">
    <property type="entry name" value="F-BOX_WD REPEAT-CONTAINING PROTEIN 4"/>
    <property type="match status" value="1"/>
</dbReference>
<organism evidence="1 2">
    <name type="scientific">Gouania willdenowi</name>
    <name type="common">Blunt-snouted clingfish</name>
    <name type="synonym">Lepadogaster willdenowi</name>
    <dbReference type="NCBI Taxonomy" id="441366"/>
    <lineage>
        <taxon>Eukaryota</taxon>
        <taxon>Metazoa</taxon>
        <taxon>Chordata</taxon>
        <taxon>Craniata</taxon>
        <taxon>Vertebrata</taxon>
        <taxon>Euteleostomi</taxon>
        <taxon>Actinopterygii</taxon>
        <taxon>Neopterygii</taxon>
        <taxon>Teleostei</taxon>
        <taxon>Neoteleostei</taxon>
        <taxon>Acanthomorphata</taxon>
        <taxon>Ovalentaria</taxon>
        <taxon>Blenniimorphae</taxon>
        <taxon>Blenniiformes</taxon>
        <taxon>Gobiesocoidei</taxon>
        <taxon>Gobiesocidae</taxon>
        <taxon>Gobiesocinae</taxon>
        <taxon>Gouania</taxon>
    </lineage>
</organism>
<dbReference type="GO" id="GO:0019005">
    <property type="term" value="C:SCF ubiquitin ligase complex"/>
    <property type="evidence" value="ECO:0007669"/>
    <property type="project" value="TreeGrafter"/>
</dbReference>
<accession>A0A8C5EDQ9</accession>
<dbReference type="InterPro" id="IPR036322">
    <property type="entry name" value="WD40_repeat_dom_sf"/>
</dbReference>
<reference evidence="1" key="1">
    <citation type="submission" date="2020-06" db="EMBL/GenBank/DDBJ databases">
        <authorList>
            <consortium name="Wellcome Sanger Institute Data Sharing"/>
        </authorList>
    </citation>
    <scope>NUCLEOTIDE SEQUENCE [LARGE SCALE GENOMIC DNA]</scope>
</reference>
<sequence length="116" mass="13276">MTPFFMITRLLSDRKCVMEWEEPHDSTLYCIQTDRNHMIASGSSHYGVLRLWDKRQTSCLQSFQLSSDHVSSPVYSLRLDSSHLYAALASSLHSLDFKTSQTRSNPLKQGFSTLES</sequence>
<evidence type="ECO:0008006" key="3">
    <source>
        <dbReference type="Google" id="ProtNLM"/>
    </source>
</evidence>
<keyword evidence="2" id="KW-1185">Reference proteome</keyword>
<dbReference type="InterPro" id="IPR052301">
    <property type="entry name" value="SCF_F-box/WD-repeat"/>
</dbReference>
<dbReference type="Ensembl" id="ENSGWIT00000021341.1">
    <property type="protein sequence ID" value="ENSGWIP00000019385.1"/>
    <property type="gene ID" value="ENSGWIG00000010614.1"/>
</dbReference>
<protein>
    <recommendedName>
        <fullName evidence="3">F-box/WD repeat-containing protein 4</fullName>
    </recommendedName>
</protein>
<dbReference type="GO" id="GO:0031146">
    <property type="term" value="P:SCF-dependent proteasomal ubiquitin-dependent protein catabolic process"/>
    <property type="evidence" value="ECO:0007669"/>
    <property type="project" value="TreeGrafter"/>
</dbReference>
<dbReference type="AlphaFoldDB" id="A0A8C5EDQ9"/>
<reference evidence="1" key="2">
    <citation type="submission" date="2025-08" db="UniProtKB">
        <authorList>
            <consortium name="Ensembl"/>
        </authorList>
    </citation>
    <scope>IDENTIFICATION</scope>
</reference>
<dbReference type="InterPro" id="IPR015943">
    <property type="entry name" value="WD40/YVTN_repeat-like_dom_sf"/>
</dbReference>
<dbReference type="PANTHER" id="PTHR14381">
    <property type="entry name" value="DACTYLIN"/>
    <property type="match status" value="1"/>
</dbReference>
<evidence type="ECO:0000313" key="2">
    <source>
        <dbReference type="Proteomes" id="UP000694680"/>
    </source>
</evidence>
<proteinExistence type="predicted"/>
<dbReference type="SUPFAM" id="SSF50978">
    <property type="entry name" value="WD40 repeat-like"/>
    <property type="match status" value="1"/>
</dbReference>
<reference evidence="1" key="3">
    <citation type="submission" date="2025-09" db="UniProtKB">
        <authorList>
            <consortium name="Ensembl"/>
        </authorList>
    </citation>
    <scope>IDENTIFICATION</scope>
</reference>
<dbReference type="Proteomes" id="UP000694680">
    <property type="component" value="Chromosome 15"/>
</dbReference>